<dbReference type="PANTHER" id="PTHR43712:SF17">
    <property type="entry name" value="O-METHYLTRANSFERASE"/>
    <property type="match status" value="1"/>
</dbReference>
<feature type="domain" description="O-methyltransferase C-terminal" evidence="5">
    <location>
        <begin position="175"/>
        <end position="372"/>
    </location>
</feature>
<evidence type="ECO:0000256" key="3">
    <source>
        <dbReference type="ARBA" id="ARBA00022691"/>
    </source>
</evidence>
<evidence type="ECO:0000256" key="2">
    <source>
        <dbReference type="ARBA" id="ARBA00022679"/>
    </source>
</evidence>
<keyword evidence="3" id="KW-0949">S-adenosyl-L-methionine</keyword>
<organism evidence="7 8">
    <name type="scientific">Aspergillus luchuensis (strain CBS 106.47)</name>
    <dbReference type="NCBI Taxonomy" id="1137211"/>
    <lineage>
        <taxon>Eukaryota</taxon>
        <taxon>Fungi</taxon>
        <taxon>Dikarya</taxon>
        <taxon>Ascomycota</taxon>
        <taxon>Pezizomycotina</taxon>
        <taxon>Eurotiomycetes</taxon>
        <taxon>Eurotiomycetidae</taxon>
        <taxon>Eurotiales</taxon>
        <taxon>Aspergillaceae</taxon>
        <taxon>Aspergillus</taxon>
        <taxon>Aspergillus subgen. Circumdati</taxon>
    </lineage>
</organism>
<dbReference type="Pfam" id="PF00891">
    <property type="entry name" value="Methyltransf_2"/>
    <property type="match status" value="1"/>
</dbReference>
<accession>A0A1M3TVI2</accession>
<evidence type="ECO:0000256" key="1">
    <source>
        <dbReference type="ARBA" id="ARBA00022603"/>
    </source>
</evidence>
<dbReference type="SUPFAM" id="SSF53335">
    <property type="entry name" value="S-adenosyl-L-methionine-dependent methyltransferases"/>
    <property type="match status" value="1"/>
</dbReference>
<keyword evidence="2" id="KW-0808">Transferase</keyword>
<sequence length="393" mass="44301">MTRPTEHSNVVLETLNSIGAHTFATDGDRSKALLAAYALVSRLETPWERIARMCMNEPALWASLKVVKDLQLFEKWHEQGDAVQSSDELAALVHCNPDLFGRILRHLAVNHVLAEPTAGTFKPTSFSLALLQPVFGEWINYLYDLGIPVFHSAPEFLQKTNYRNPTDPKDGIFQYAKNYQGDLFEYFTSHPREGTSFNHAMGGVMAHQASWLDIIPGEYFIDGSNPDLPLVVDVGGNIGHDIEKFRQVYPETAHRLYLQDRAAVVELAKCPDPVNKMVHNFFQPQPITKSRVYYLHGILHDWSDEPAQKILLMLRDALMSGYSKLLVHDHVVPEKDAHPHATSYDLTMMAMVAGLERTETQWRTLLSSAGYRVVKVWRSPLAAQAVIEAEVAL</sequence>
<evidence type="ECO:0000313" key="8">
    <source>
        <dbReference type="Proteomes" id="UP000184063"/>
    </source>
</evidence>
<reference evidence="8" key="1">
    <citation type="journal article" date="2017" name="Genome Biol.">
        <title>Comparative genomics reveals high biological diversity and specific adaptations in the industrially and medically important fungal genus Aspergillus.</title>
        <authorList>
            <person name="de Vries R.P."/>
            <person name="Riley R."/>
            <person name="Wiebenga A."/>
            <person name="Aguilar-Osorio G."/>
            <person name="Amillis S."/>
            <person name="Uchima C.A."/>
            <person name="Anderluh G."/>
            <person name="Asadollahi M."/>
            <person name="Askin M."/>
            <person name="Barry K."/>
            <person name="Battaglia E."/>
            <person name="Bayram O."/>
            <person name="Benocci T."/>
            <person name="Braus-Stromeyer S.A."/>
            <person name="Caldana C."/>
            <person name="Canovas D."/>
            <person name="Cerqueira G.C."/>
            <person name="Chen F."/>
            <person name="Chen W."/>
            <person name="Choi C."/>
            <person name="Clum A."/>
            <person name="Dos Santos R.A."/>
            <person name="Damasio A.R."/>
            <person name="Diallinas G."/>
            <person name="Emri T."/>
            <person name="Fekete E."/>
            <person name="Flipphi M."/>
            <person name="Freyberg S."/>
            <person name="Gallo A."/>
            <person name="Gournas C."/>
            <person name="Habgood R."/>
            <person name="Hainaut M."/>
            <person name="Harispe M.L."/>
            <person name="Henrissat B."/>
            <person name="Hilden K.S."/>
            <person name="Hope R."/>
            <person name="Hossain A."/>
            <person name="Karabika E."/>
            <person name="Karaffa L."/>
            <person name="Karanyi Z."/>
            <person name="Krasevec N."/>
            <person name="Kuo A."/>
            <person name="Kusch H."/>
            <person name="LaButti K."/>
            <person name="Lagendijk E.L."/>
            <person name="Lapidus A."/>
            <person name="Levasseur A."/>
            <person name="Lindquist E."/>
            <person name="Lipzen A."/>
            <person name="Logrieco A.F."/>
            <person name="MacCabe A."/>
            <person name="Maekelae M.R."/>
            <person name="Malavazi I."/>
            <person name="Melin P."/>
            <person name="Meyer V."/>
            <person name="Mielnichuk N."/>
            <person name="Miskei M."/>
            <person name="Molnar A.P."/>
            <person name="Mule G."/>
            <person name="Ngan C.Y."/>
            <person name="Orejas M."/>
            <person name="Orosz E."/>
            <person name="Ouedraogo J.P."/>
            <person name="Overkamp K.M."/>
            <person name="Park H.-S."/>
            <person name="Perrone G."/>
            <person name="Piumi F."/>
            <person name="Punt P.J."/>
            <person name="Ram A.F."/>
            <person name="Ramon A."/>
            <person name="Rauscher S."/>
            <person name="Record E."/>
            <person name="Riano-Pachon D.M."/>
            <person name="Robert V."/>
            <person name="Roehrig J."/>
            <person name="Ruller R."/>
            <person name="Salamov A."/>
            <person name="Salih N.S."/>
            <person name="Samson R.A."/>
            <person name="Sandor E."/>
            <person name="Sanguinetti M."/>
            <person name="Schuetze T."/>
            <person name="Sepcic K."/>
            <person name="Shelest E."/>
            <person name="Sherlock G."/>
            <person name="Sophianopoulou V."/>
            <person name="Squina F.M."/>
            <person name="Sun H."/>
            <person name="Susca A."/>
            <person name="Todd R.B."/>
            <person name="Tsang A."/>
            <person name="Unkles S.E."/>
            <person name="van de Wiele N."/>
            <person name="van Rossen-Uffink D."/>
            <person name="Oliveira J.V."/>
            <person name="Vesth T.C."/>
            <person name="Visser J."/>
            <person name="Yu J.-H."/>
            <person name="Zhou M."/>
            <person name="Andersen M.R."/>
            <person name="Archer D.B."/>
            <person name="Baker S.E."/>
            <person name="Benoit I."/>
            <person name="Brakhage A.A."/>
            <person name="Braus G.H."/>
            <person name="Fischer R."/>
            <person name="Frisvad J.C."/>
            <person name="Goldman G.H."/>
            <person name="Houbraken J."/>
            <person name="Oakley B."/>
            <person name="Pocsi I."/>
            <person name="Scazzocchio C."/>
            <person name="Seiboth B."/>
            <person name="vanKuyk P.A."/>
            <person name="Wortman J."/>
            <person name="Dyer P.S."/>
            <person name="Grigoriev I.V."/>
        </authorList>
    </citation>
    <scope>NUCLEOTIDE SEQUENCE [LARGE SCALE GENOMIC DNA]</scope>
    <source>
        <strain evidence="8">CBS 106.47</strain>
    </source>
</reference>
<keyword evidence="1" id="KW-0489">Methyltransferase</keyword>
<dbReference type="Pfam" id="PF08100">
    <property type="entry name" value="Dimerisation"/>
    <property type="match status" value="1"/>
</dbReference>
<dbReference type="PIRSF" id="PIRSF005739">
    <property type="entry name" value="O-mtase"/>
    <property type="match status" value="1"/>
</dbReference>
<feature type="active site" description="Proton acceptor" evidence="4">
    <location>
        <position position="300"/>
    </location>
</feature>
<dbReference type="Gene3D" id="1.10.10.10">
    <property type="entry name" value="Winged helix-like DNA-binding domain superfamily/Winged helix DNA-binding domain"/>
    <property type="match status" value="1"/>
</dbReference>
<dbReference type="InterPro" id="IPR012967">
    <property type="entry name" value="COMT_dimerisation"/>
</dbReference>
<evidence type="ECO:0000256" key="4">
    <source>
        <dbReference type="PIRSR" id="PIRSR005739-1"/>
    </source>
</evidence>
<dbReference type="OrthoDB" id="1535081at2759"/>
<dbReference type="EMBL" id="KV878237">
    <property type="protein sequence ID" value="OJZ90849.1"/>
    <property type="molecule type" value="Genomic_DNA"/>
</dbReference>
<protein>
    <submittedName>
        <fullName evidence="7">Uncharacterized protein</fullName>
    </submittedName>
</protein>
<evidence type="ECO:0000259" key="6">
    <source>
        <dbReference type="Pfam" id="PF08100"/>
    </source>
</evidence>
<dbReference type="InterPro" id="IPR001077">
    <property type="entry name" value="COMT_C"/>
</dbReference>
<proteinExistence type="predicted"/>
<dbReference type="GO" id="GO:0032259">
    <property type="term" value="P:methylation"/>
    <property type="evidence" value="ECO:0007669"/>
    <property type="project" value="UniProtKB-KW"/>
</dbReference>
<gene>
    <name evidence="7" type="ORF">ASPFODRAFT_77944</name>
</gene>
<dbReference type="AlphaFoldDB" id="A0A1M3TVI2"/>
<dbReference type="GO" id="GO:0044550">
    <property type="term" value="P:secondary metabolite biosynthetic process"/>
    <property type="evidence" value="ECO:0007669"/>
    <property type="project" value="UniProtKB-ARBA"/>
</dbReference>
<dbReference type="GO" id="GO:0008171">
    <property type="term" value="F:O-methyltransferase activity"/>
    <property type="evidence" value="ECO:0007669"/>
    <property type="project" value="InterPro"/>
</dbReference>
<dbReference type="InterPro" id="IPR016461">
    <property type="entry name" value="COMT-like"/>
</dbReference>
<evidence type="ECO:0000259" key="5">
    <source>
        <dbReference type="Pfam" id="PF00891"/>
    </source>
</evidence>
<dbReference type="Gene3D" id="3.40.50.150">
    <property type="entry name" value="Vaccinia Virus protein VP39"/>
    <property type="match status" value="1"/>
</dbReference>
<dbReference type="SUPFAM" id="SSF46785">
    <property type="entry name" value="Winged helix' DNA-binding domain"/>
    <property type="match status" value="1"/>
</dbReference>
<dbReference type="InterPro" id="IPR036388">
    <property type="entry name" value="WH-like_DNA-bd_sf"/>
</dbReference>
<dbReference type="PROSITE" id="PS51683">
    <property type="entry name" value="SAM_OMT_II"/>
    <property type="match status" value="1"/>
</dbReference>
<dbReference type="InterPro" id="IPR029063">
    <property type="entry name" value="SAM-dependent_MTases_sf"/>
</dbReference>
<dbReference type="PANTHER" id="PTHR43712">
    <property type="entry name" value="PUTATIVE (AFU_ORTHOLOGUE AFUA_4G14580)-RELATED"/>
    <property type="match status" value="1"/>
</dbReference>
<feature type="domain" description="O-methyltransferase dimerisation" evidence="6">
    <location>
        <begin position="62"/>
        <end position="132"/>
    </location>
</feature>
<dbReference type="VEuPathDB" id="FungiDB:ASPFODRAFT_77944"/>
<dbReference type="InterPro" id="IPR036390">
    <property type="entry name" value="WH_DNA-bd_sf"/>
</dbReference>
<dbReference type="Proteomes" id="UP000184063">
    <property type="component" value="Unassembled WGS sequence"/>
</dbReference>
<name>A0A1M3TVI2_ASPLC</name>
<evidence type="ECO:0000313" key="7">
    <source>
        <dbReference type="EMBL" id="OJZ90849.1"/>
    </source>
</evidence>